<reference evidence="2 3" key="1">
    <citation type="submission" date="2019-11" db="EMBL/GenBank/DDBJ databases">
        <title>Comparative genomics of hydrocarbon-degrading Desulfosarcina strains.</title>
        <authorList>
            <person name="Watanabe M."/>
            <person name="Kojima H."/>
            <person name="Fukui M."/>
        </authorList>
    </citation>
    <scope>NUCLEOTIDE SEQUENCE [LARGE SCALE GENOMIC DNA]</scope>
    <source>
        <strain evidence="3">oXyS1</strain>
    </source>
</reference>
<keyword evidence="3" id="KW-1185">Reference proteome</keyword>
<dbReference type="Proteomes" id="UP000422108">
    <property type="component" value="Chromosome"/>
</dbReference>
<sequence>MQQLIDVSESNAHAGFRLQTFDVLNWGTFHRYVWTLPTGGSNSLLTGDIGSGKSTLVDGLTTLLVPPQQVIYNKAAGAETRERDLRSYVMGFYKSEKNAQTLEASAVALRDQNSFSVLLAVFANAGYRQAVTLAMVLWLPDKGRPPERFYVVADEVLRIKDDFSGFGEDIRELKKGLKKRKKVRVFDAFTKYSAAFMRRMGIESSQALHLFFQTVSMKSVGNLTDFVRRHMLEAPPVKERIEALCHQFEDLNQAHAAVLRARDQVAQLEPLVAECDAHAKITAEIAVHTEYREVLHAFFAAKKVRLLDERIAIYETEQHKRTAQLERVRQQLEALKQHEHQLRQAIFENGGNRLAELSATIERLTIDRTRIQQRAEAYLAICRELSLPRPNNDERFLANRTAAQKRLADVDARVAETENRQVETKVRLKELGAGISDLEAELASLKKRKSNIPLKNITIRKRLCEALGVPEATIPFCGELLRIRETEKAWEGAAERLLRNFGLSLLVPEKWYGPVADHVNSHHLAGRIVYYKTVIRQVPSEQSVDPRALCRKLEIKPDTPFYDWLEAELFRRFNAICCDDLTDFQRLPFAVTRQGQIKSAGKRHEKDDRFAIHDRSRFILGWQNLEKIASLDRDLKRLQDQWDAAIDALQKSETIRQQLRREEDQLRSLLRIDRFGEINWQILAMEINRLSQEKAALQESADILRTLHAQLSENQTAMAGWEEKKEKVIADLSRIQDRLKTGRDDRREARTRLDAVPEARRRELFPALRQLQAEALPDVKITARNCDARQTDMRDWLQTRIDALNKKQERRSQTIVRLMQAYKNAYPLQTRETDAAVAAAGEYAHMLETLVQEDLPRHEQRFKTMLNEGTIQNMALFQSKLESELADIRDKIDVINGSLSAIDYNDGSYITLMADQSRNTDVRQFRQDLKACLGGTLTGNADEDYNENKFLQVKAIIDRFRGRDGRTDLDHRWTRKVTDVRNWLVFSVAERWREDDAEKEFFSDTSGKSGGQKEKLAYTILAAALAYQFGLKWGEKRSRAFRFVMIDEAFGRGSDDSTRYALELFGRLNLQLLIVTPMQKTHIIEDYVRSVHFIHNEGGCNSMIRNLTIEEYREEKAAFQRVGT</sequence>
<accession>A0A5K8A3Q5</accession>
<dbReference type="Pfam" id="PF13555">
    <property type="entry name" value="AAA_29"/>
    <property type="match status" value="1"/>
</dbReference>
<protein>
    <submittedName>
        <fullName evidence="2">ATP-binding protein</fullName>
    </submittedName>
</protein>
<evidence type="ECO:0000256" key="1">
    <source>
        <dbReference type="SAM" id="Coils"/>
    </source>
</evidence>
<evidence type="ECO:0000313" key="2">
    <source>
        <dbReference type="EMBL" id="BBO87101.1"/>
    </source>
</evidence>
<organism evidence="2 3">
    <name type="scientific">Desulfosarcina ovata subsp. ovata</name>
    <dbReference type="NCBI Taxonomy" id="2752305"/>
    <lineage>
        <taxon>Bacteria</taxon>
        <taxon>Pseudomonadati</taxon>
        <taxon>Thermodesulfobacteriota</taxon>
        <taxon>Desulfobacteria</taxon>
        <taxon>Desulfobacterales</taxon>
        <taxon>Desulfosarcinaceae</taxon>
        <taxon>Desulfosarcina</taxon>
    </lineage>
</organism>
<dbReference type="EMBL" id="AP021879">
    <property type="protein sequence ID" value="BBO87101.1"/>
    <property type="molecule type" value="Genomic_DNA"/>
</dbReference>
<dbReference type="PANTHER" id="PTHR23159">
    <property type="entry name" value="CENTROSOMAL PROTEIN 2"/>
    <property type="match status" value="1"/>
</dbReference>
<dbReference type="InterPro" id="IPR027417">
    <property type="entry name" value="P-loop_NTPase"/>
</dbReference>
<keyword evidence="2" id="KW-0547">Nucleotide-binding</keyword>
<feature type="coiled-coil region" evidence="1">
    <location>
        <begin position="400"/>
        <end position="448"/>
    </location>
</feature>
<proteinExistence type="predicted"/>
<dbReference type="Gene3D" id="3.40.1140.10">
    <property type="match status" value="1"/>
</dbReference>
<keyword evidence="1" id="KW-0175">Coiled coil</keyword>
<feature type="coiled-coil region" evidence="1">
    <location>
        <begin position="649"/>
        <end position="738"/>
    </location>
</feature>
<keyword evidence="2" id="KW-0067">ATP-binding</keyword>
<evidence type="ECO:0000313" key="3">
    <source>
        <dbReference type="Proteomes" id="UP000422108"/>
    </source>
</evidence>
<dbReference type="SUPFAM" id="SSF52540">
    <property type="entry name" value="P-loop containing nucleoside triphosphate hydrolases"/>
    <property type="match status" value="1"/>
</dbReference>
<dbReference type="AlphaFoldDB" id="A0A5K8A3Q5"/>
<dbReference type="RefSeq" id="WP_155308594.1">
    <property type="nucleotide sequence ID" value="NZ_AP021879.1"/>
</dbReference>
<gene>
    <name evidence="2" type="ORF">DSCOOX_02810</name>
</gene>
<name>A0A5K8A3Q5_9BACT</name>
<dbReference type="Pfam" id="PF13558">
    <property type="entry name" value="SbcC_Walker_B"/>
    <property type="match status" value="1"/>
</dbReference>
<feature type="coiled-coil region" evidence="1">
    <location>
        <begin position="325"/>
        <end position="374"/>
    </location>
</feature>
<dbReference type="GO" id="GO:0005524">
    <property type="term" value="F:ATP binding"/>
    <property type="evidence" value="ECO:0007669"/>
    <property type="project" value="UniProtKB-KW"/>
</dbReference>
<dbReference type="PANTHER" id="PTHR23159:SF31">
    <property type="entry name" value="CENTROSOME-ASSOCIATED PROTEIN CEP250 ISOFORM X1"/>
    <property type="match status" value="1"/>
</dbReference>